<accession>A0A140E3V0</accession>
<evidence type="ECO:0000256" key="1">
    <source>
        <dbReference type="SAM" id="SignalP"/>
    </source>
</evidence>
<dbReference type="KEGG" id="mdn:JT25_001015"/>
<name>A0A140E3V0_9GAMM</name>
<protein>
    <submittedName>
        <fullName evidence="2">Uncharacterized protein</fullName>
    </submittedName>
</protein>
<evidence type="ECO:0000313" key="2">
    <source>
        <dbReference type="EMBL" id="AMK75074.1"/>
    </source>
</evidence>
<dbReference type="Proteomes" id="UP000030512">
    <property type="component" value="Chromosome"/>
</dbReference>
<dbReference type="PROSITE" id="PS51257">
    <property type="entry name" value="PROKAR_LIPOPROTEIN"/>
    <property type="match status" value="1"/>
</dbReference>
<dbReference type="OrthoDB" id="5557205at2"/>
<reference evidence="2 3" key="1">
    <citation type="journal article" date="2015" name="Environ. Microbiol.">
        <title>Methane oxidation coupled to nitrate reduction under hypoxia by the Gammaproteobacterium Methylomonas denitrificans, sp. nov. type strain FJG1.</title>
        <authorList>
            <person name="Kits K.D."/>
            <person name="Klotz M.G."/>
            <person name="Stein L.Y."/>
        </authorList>
    </citation>
    <scope>NUCLEOTIDE SEQUENCE [LARGE SCALE GENOMIC DNA]</scope>
    <source>
        <strain evidence="2 3">FJG1</strain>
    </source>
</reference>
<dbReference type="AlphaFoldDB" id="A0A140E3V0"/>
<proteinExistence type="predicted"/>
<keyword evidence="1" id="KW-0732">Signal</keyword>
<feature type="chain" id="PRO_5007807335" evidence="1">
    <location>
        <begin position="21"/>
        <end position="599"/>
    </location>
</feature>
<feature type="signal peptide" evidence="1">
    <location>
        <begin position="1"/>
        <end position="20"/>
    </location>
</feature>
<dbReference type="RefSeq" id="WP_036273458.1">
    <property type="nucleotide sequence ID" value="NZ_CP014476.1"/>
</dbReference>
<keyword evidence="3" id="KW-1185">Reference proteome</keyword>
<evidence type="ECO:0000313" key="3">
    <source>
        <dbReference type="Proteomes" id="UP000030512"/>
    </source>
</evidence>
<gene>
    <name evidence="2" type="ORF">JT25_001015</name>
</gene>
<dbReference type="EMBL" id="CP014476">
    <property type="protein sequence ID" value="AMK75074.1"/>
    <property type="molecule type" value="Genomic_DNA"/>
</dbReference>
<dbReference type="STRING" id="1538553.JT25_001015"/>
<organism evidence="2 3">
    <name type="scientific">Methylomonas denitrificans</name>
    <dbReference type="NCBI Taxonomy" id="1538553"/>
    <lineage>
        <taxon>Bacteria</taxon>
        <taxon>Pseudomonadati</taxon>
        <taxon>Pseudomonadota</taxon>
        <taxon>Gammaproteobacteria</taxon>
        <taxon>Methylococcales</taxon>
        <taxon>Methylococcaceae</taxon>
        <taxon>Methylomonas</taxon>
    </lineage>
</organism>
<sequence>MSIRCFSLLNIVLLGSGLLAGCATTRQIAVDYPKTESLPIKPLRGQTTVSGDDYYVQLVSDFDFKGDNALKGGCSDVGGHYENGDLSAALVFSVHNDPLKLKREASGFLYQATTGKCNFKLETKKSYLTPWLRLDSSKDTLIEYNFLTSNSHEANLSQLISDVNAASSLFAFTGVGAGMAVMGKLAGNWVESNPQVVAKTPAAGAAGASTNGKYSSETHSLPASVVLAGDSSSFNQIRLGVYEVVEGGMSAWSSESKLLGELRVYPEIVSSLLLKTAGELTPDAHDLSLDELWRVPIQTANGEVSLRQLIDQVDPAAKPNLQPDWQNYPDVESQCRRLKLAMKDLGFNKFDRNAVLYYFLSKTSPDWKNFNISAQRAMTDEIRPKLLEQYRAKDFSGCLASEDYDVMKSMKLAVNTEQDWDALTNSRQKKEGVINPIQSAARQFLSALQNPNKDEAARQLYPLLNTEKGGNGTVLLQNHLSNFGLETLLQLPTVADEGVLINAGQLAGVFSGLNVEAYSCARPAQDQGQPLANIGIMLFVTKPGSPREKGGALEFELVQGKIARLTFQHPSFRDFEQNLADYPDLGGCRIEADLLNKLH</sequence>